<protein>
    <submittedName>
        <fullName evidence="2">Uncharacterized protein</fullName>
    </submittedName>
</protein>
<gene>
    <name evidence="2" type="ORF">Loak_1856</name>
</gene>
<accession>A0A0W0X0Z3</accession>
<evidence type="ECO:0000313" key="2">
    <source>
        <dbReference type="EMBL" id="KTD38180.1"/>
    </source>
</evidence>
<evidence type="ECO:0000313" key="3">
    <source>
        <dbReference type="Proteomes" id="UP000054858"/>
    </source>
</evidence>
<proteinExistence type="predicted"/>
<dbReference type="RefSeq" id="WP_025384727.1">
    <property type="nucleotide sequence ID" value="NZ_LCUA01000003.1"/>
</dbReference>
<feature type="region of interest" description="Disordered" evidence="1">
    <location>
        <begin position="1"/>
        <end position="60"/>
    </location>
</feature>
<dbReference type="AlphaFoldDB" id="A0A0W0X0Z3"/>
<reference evidence="2 3" key="1">
    <citation type="submission" date="2015-11" db="EMBL/GenBank/DDBJ databases">
        <title>Genomic analysis of 38 Legionella species identifies large and diverse effector repertoires.</title>
        <authorList>
            <person name="Burstein D."/>
            <person name="Amaro F."/>
            <person name="Zusman T."/>
            <person name="Lifshitz Z."/>
            <person name="Cohen O."/>
            <person name="Gilbert J.A."/>
            <person name="Pupko T."/>
            <person name="Shuman H.A."/>
            <person name="Segal G."/>
        </authorList>
    </citation>
    <scope>NUCLEOTIDE SEQUENCE [LARGE SCALE GENOMIC DNA]</scope>
    <source>
        <strain evidence="2 3">Oak Ridge-10</strain>
    </source>
</reference>
<name>A0A0W0X0Z3_9GAMM</name>
<feature type="compositionally biased region" description="Low complexity" evidence="1">
    <location>
        <begin position="28"/>
        <end position="37"/>
    </location>
</feature>
<evidence type="ECO:0000256" key="1">
    <source>
        <dbReference type="SAM" id="MobiDB-lite"/>
    </source>
</evidence>
<dbReference type="PATRIC" id="fig|29423.5.peg.1945"/>
<organism evidence="2 3">
    <name type="scientific">Legionella oakridgensis</name>
    <dbReference type="NCBI Taxonomy" id="29423"/>
    <lineage>
        <taxon>Bacteria</taxon>
        <taxon>Pseudomonadati</taxon>
        <taxon>Pseudomonadota</taxon>
        <taxon>Gammaproteobacteria</taxon>
        <taxon>Legionellales</taxon>
        <taxon>Legionellaceae</taxon>
        <taxon>Legionella</taxon>
    </lineage>
</organism>
<feature type="compositionally biased region" description="Low complexity" evidence="1">
    <location>
        <begin position="9"/>
        <end position="19"/>
    </location>
</feature>
<sequence>MGDEETNSTEDSTSTTPLCPKTPPPTPVTDTLPVPIQRRPPTPPLSLSQTPGSFFFSPRDEEKARQREFILRELQFKPVQRKARYVSTVREHLQDEDELLQKETMMEELLRKVSRAKSGTPPLPVPKIIIHPATGEETDDDADEIETIFSMDP</sequence>
<comment type="caution">
    <text evidence="2">The sequence shown here is derived from an EMBL/GenBank/DDBJ whole genome shotgun (WGS) entry which is preliminary data.</text>
</comment>
<dbReference type="EMBL" id="LNYP01000029">
    <property type="protein sequence ID" value="KTD38180.1"/>
    <property type="molecule type" value="Genomic_DNA"/>
</dbReference>
<dbReference type="Proteomes" id="UP000054858">
    <property type="component" value="Unassembled WGS sequence"/>
</dbReference>